<proteinExistence type="predicted"/>
<reference evidence="2 3" key="1">
    <citation type="journal article" date="2019" name="Nat. Ecol. Evol.">
        <title>Megaphylogeny resolves global patterns of mushroom evolution.</title>
        <authorList>
            <person name="Varga T."/>
            <person name="Krizsan K."/>
            <person name="Foldi C."/>
            <person name="Dima B."/>
            <person name="Sanchez-Garcia M."/>
            <person name="Sanchez-Ramirez S."/>
            <person name="Szollosi G.J."/>
            <person name="Szarkandi J.G."/>
            <person name="Papp V."/>
            <person name="Albert L."/>
            <person name="Andreopoulos W."/>
            <person name="Angelini C."/>
            <person name="Antonin V."/>
            <person name="Barry K.W."/>
            <person name="Bougher N.L."/>
            <person name="Buchanan P."/>
            <person name="Buyck B."/>
            <person name="Bense V."/>
            <person name="Catcheside P."/>
            <person name="Chovatia M."/>
            <person name="Cooper J."/>
            <person name="Damon W."/>
            <person name="Desjardin D."/>
            <person name="Finy P."/>
            <person name="Geml J."/>
            <person name="Haridas S."/>
            <person name="Hughes K."/>
            <person name="Justo A."/>
            <person name="Karasinski D."/>
            <person name="Kautmanova I."/>
            <person name="Kiss B."/>
            <person name="Kocsube S."/>
            <person name="Kotiranta H."/>
            <person name="LaButti K.M."/>
            <person name="Lechner B.E."/>
            <person name="Liimatainen K."/>
            <person name="Lipzen A."/>
            <person name="Lukacs Z."/>
            <person name="Mihaltcheva S."/>
            <person name="Morgado L.N."/>
            <person name="Niskanen T."/>
            <person name="Noordeloos M.E."/>
            <person name="Ohm R.A."/>
            <person name="Ortiz-Santana B."/>
            <person name="Ovrebo C."/>
            <person name="Racz N."/>
            <person name="Riley R."/>
            <person name="Savchenko A."/>
            <person name="Shiryaev A."/>
            <person name="Soop K."/>
            <person name="Spirin V."/>
            <person name="Szebenyi C."/>
            <person name="Tomsovsky M."/>
            <person name="Tulloss R.E."/>
            <person name="Uehling J."/>
            <person name="Grigoriev I.V."/>
            <person name="Vagvolgyi C."/>
            <person name="Papp T."/>
            <person name="Martin F.M."/>
            <person name="Miettinen O."/>
            <person name="Hibbett D.S."/>
            <person name="Nagy L.G."/>
        </authorList>
    </citation>
    <scope>NUCLEOTIDE SEQUENCE [LARGE SCALE GENOMIC DNA]</scope>
    <source>
        <strain evidence="2 3">CBS 962.96</strain>
    </source>
</reference>
<name>A0A4V4HAY7_DENBC</name>
<organism evidence="2 3">
    <name type="scientific">Dendrothele bispora (strain CBS 962.96)</name>
    <dbReference type="NCBI Taxonomy" id="1314807"/>
    <lineage>
        <taxon>Eukaryota</taxon>
        <taxon>Fungi</taxon>
        <taxon>Dikarya</taxon>
        <taxon>Basidiomycota</taxon>
        <taxon>Agaricomycotina</taxon>
        <taxon>Agaricomycetes</taxon>
        <taxon>Agaricomycetidae</taxon>
        <taxon>Agaricales</taxon>
        <taxon>Agaricales incertae sedis</taxon>
        <taxon>Dendrothele</taxon>
    </lineage>
</organism>
<keyword evidence="3" id="KW-1185">Reference proteome</keyword>
<sequence length="167" mass="18923">LPEGAIVQRDVVEQFRQDRPPADREKRIIVAARRGEDLRVVYPKINNSQEEVECVLDSGSQIVSMDTNIAVGLDITWDPDVVIHMQSANGNLNPTRGLARNVPFRFGDITIYLQVHVMDNVPYEVLMGRPFDVLVESEVKNTKQGDQYITLTDPNSSRRQQIGTYSR</sequence>
<dbReference type="Proteomes" id="UP000297245">
    <property type="component" value="Unassembled WGS sequence"/>
</dbReference>
<accession>A0A4V4HAY7</accession>
<feature type="region of interest" description="Disordered" evidence="1">
    <location>
        <begin position="148"/>
        <end position="167"/>
    </location>
</feature>
<evidence type="ECO:0000256" key="1">
    <source>
        <dbReference type="SAM" id="MobiDB-lite"/>
    </source>
</evidence>
<dbReference type="Gene3D" id="2.40.70.10">
    <property type="entry name" value="Acid Proteases"/>
    <property type="match status" value="1"/>
</dbReference>
<evidence type="ECO:0000313" key="2">
    <source>
        <dbReference type="EMBL" id="THU77215.1"/>
    </source>
</evidence>
<feature type="non-terminal residue" evidence="2">
    <location>
        <position position="1"/>
    </location>
</feature>
<gene>
    <name evidence="2" type="ORF">K435DRAFT_608978</name>
</gene>
<dbReference type="CDD" id="cd00303">
    <property type="entry name" value="retropepsin_like"/>
    <property type="match status" value="1"/>
</dbReference>
<protein>
    <recommendedName>
        <fullName evidence="4">Aspartic peptidase DDI1-type domain-containing protein</fullName>
    </recommendedName>
</protein>
<dbReference type="OrthoDB" id="3048530at2759"/>
<dbReference type="AlphaFoldDB" id="A0A4V4HAY7"/>
<dbReference type="InterPro" id="IPR021109">
    <property type="entry name" value="Peptidase_aspartic_dom_sf"/>
</dbReference>
<evidence type="ECO:0008006" key="4">
    <source>
        <dbReference type="Google" id="ProtNLM"/>
    </source>
</evidence>
<evidence type="ECO:0000313" key="3">
    <source>
        <dbReference type="Proteomes" id="UP000297245"/>
    </source>
</evidence>
<dbReference type="Pfam" id="PF13650">
    <property type="entry name" value="Asp_protease_2"/>
    <property type="match status" value="1"/>
</dbReference>
<dbReference type="EMBL" id="ML180512">
    <property type="protein sequence ID" value="THU77215.1"/>
    <property type="molecule type" value="Genomic_DNA"/>
</dbReference>
<dbReference type="SUPFAM" id="SSF50630">
    <property type="entry name" value="Acid proteases"/>
    <property type="match status" value="1"/>
</dbReference>
<feature type="non-terminal residue" evidence="2">
    <location>
        <position position="167"/>
    </location>
</feature>